<organism evidence="1 2">
    <name type="scientific">Macroventuria anomochaeta</name>
    <dbReference type="NCBI Taxonomy" id="301207"/>
    <lineage>
        <taxon>Eukaryota</taxon>
        <taxon>Fungi</taxon>
        <taxon>Dikarya</taxon>
        <taxon>Ascomycota</taxon>
        <taxon>Pezizomycotina</taxon>
        <taxon>Dothideomycetes</taxon>
        <taxon>Pleosporomycetidae</taxon>
        <taxon>Pleosporales</taxon>
        <taxon>Pleosporineae</taxon>
        <taxon>Didymellaceae</taxon>
        <taxon>Macroventuria</taxon>
    </lineage>
</organism>
<name>A0ACB6RT62_9PLEO</name>
<evidence type="ECO:0000313" key="1">
    <source>
        <dbReference type="EMBL" id="KAF2625106.1"/>
    </source>
</evidence>
<accession>A0ACB6RT62</accession>
<sequence>MTNRASHFVYAWYVHLCCLLEQTVGLKNVNAISTYGGRGTVKAGCRASSHTFVYNQGSRHVCFAGERERGMIKDPIMVDTTDPDGMNEFAFRIRLHNIYSIEWSVRVRDIEVLTGRDKTKPLRYFRGEQCKPFRSDSEDEDP</sequence>
<dbReference type="Proteomes" id="UP000799754">
    <property type="component" value="Unassembled WGS sequence"/>
</dbReference>
<gene>
    <name evidence="1" type="ORF">BU25DRAFT_122886</name>
</gene>
<reference evidence="1" key="1">
    <citation type="journal article" date="2020" name="Stud. Mycol.">
        <title>101 Dothideomycetes genomes: a test case for predicting lifestyles and emergence of pathogens.</title>
        <authorList>
            <person name="Haridas S."/>
            <person name="Albert R."/>
            <person name="Binder M."/>
            <person name="Bloem J."/>
            <person name="Labutti K."/>
            <person name="Salamov A."/>
            <person name="Andreopoulos B."/>
            <person name="Baker S."/>
            <person name="Barry K."/>
            <person name="Bills G."/>
            <person name="Bluhm B."/>
            <person name="Cannon C."/>
            <person name="Castanera R."/>
            <person name="Culley D."/>
            <person name="Daum C."/>
            <person name="Ezra D."/>
            <person name="Gonzalez J."/>
            <person name="Henrissat B."/>
            <person name="Kuo A."/>
            <person name="Liang C."/>
            <person name="Lipzen A."/>
            <person name="Lutzoni F."/>
            <person name="Magnuson J."/>
            <person name="Mondo S."/>
            <person name="Nolan M."/>
            <person name="Ohm R."/>
            <person name="Pangilinan J."/>
            <person name="Park H.-J."/>
            <person name="Ramirez L."/>
            <person name="Alfaro M."/>
            <person name="Sun H."/>
            <person name="Tritt A."/>
            <person name="Yoshinaga Y."/>
            <person name="Zwiers L.-H."/>
            <person name="Turgeon B."/>
            <person name="Goodwin S."/>
            <person name="Spatafora J."/>
            <person name="Crous P."/>
            <person name="Grigoriev I."/>
        </authorList>
    </citation>
    <scope>NUCLEOTIDE SEQUENCE</scope>
    <source>
        <strain evidence="1">CBS 525.71</strain>
    </source>
</reference>
<comment type="caution">
    <text evidence="1">The sequence shown here is derived from an EMBL/GenBank/DDBJ whole genome shotgun (WGS) entry which is preliminary data.</text>
</comment>
<protein>
    <submittedName>
        <fullName evidence="1">Uncharacterized protein</fullName>
    </submittedName>
</protein>
<keyword evidence="2" id="KW-1185">Reference proteome</keyword>
<proteinExistence type="predicted"/>
<dbReference type="EMBL" id="MU006727">
    <property type="protein sequence ID" value="KAF2625106.1"/>
    <property type="molecule type" value="Genomic_DNA"/>
</dbReference>
<evidence type="ECO:0000313" key="2">
    <source>
        <dbReference type="Proteomes" id="UP000799754"/>
    </source>
</evidence>